<feature type="domain" description="Transposon Tn7 transposition protein TnsD C-terminal" evidence="1">
    <location>
        <begin position="9"/>
        <end position="83"/>
    </location>
</feature>
<dbReference type="Pfam" id="PF15978">
    <property type="entry name" value="TnsD"/>
    <property type="match status" value="1"/>
</dbReference>
<accession>A0A151AS68</accession>
<dbReference type="AlphaFoldDB" id="A0A151AS68"/>
<dbReference type="InterPro" id="IPR032750">
    <property type="entry name" value="TnsD_C"/>
</dbReference>
<dbReference type="RefSeq" id="WP_066827419.1">
    <property type="nucleotide sequence ID" value="NZ_LTBA01000075.1"/>
</dbReference>
<proteinExistence type="predicted"/>
<protein>
    <recommendedName>
        <fullName evidence="1">Transposon Tn7 transposition protein TnsD C-terminal domain-containing protein</fullName>
    </recommendedName>
</protein>
<organism evidence="2 3">
    <name type="scientific">Clostridium tepidiprofundi DSM 19306</name>
    <dbReference type="NCBI Taxonomy" id="1121338"/>
    <lineage>
        <taxon>Bacteria</taxon>
        <taxon>Bacillati</taxon>
        <taxon>Bacillota</taxon>
        <taxon>Clostridia</taxon>
        <taxon>Eubacteriales</taxon>
        <taxon>Clostridiaceae</taxon>
        <taxon>Clostridium</taxon>
    </lineage>
</organism>
<dbReference type="PATRIC" id="fig|1121338.3.peg.2756"/>
<dbReference type="EMBL" id="LTBA01000075">
    <property type="protein sequence ID" value="KYH30455.1"/>
    <property type="molecule type" value="Genomic_DNA"/>
</dbReference>
<gene>
    <name evidence="2" type="ORF">CLTEP_26480</name>
</gene>
<reference evidence="2 3" key="1">
    <citation type="submission" date="2016-02" db="EMBL/GenBank/DDBJ databases">
        <title>Genome sequence of Clostridium tepidiprofundi DSM 19306.</title>
        <authorList>
            <person name="Poehlein A."/>
            <person name="Daniel R."/>
        </authorList>
    </citation>
    <scope>NUCLEOTIDE SEQUENCE [LARGE SCALE GENOMIC DNA]</scope>
    <source>
        <strain evidence="2 3">DSM 19306</strain>
    </source>
</reference>
<evidence type="ECO:0000259" key="1">
    <source>
        <dbReference type="Pfam" id="PF15978"/>
    </source>
</evidence>
<evidence type="ECO:0000313" key="2">
    <source>
        <dbReference type="EMBL" id="KYH30455.1"/>
    </source>
</evidence>
<dbReference type="Proteomes" id="UP000075531">
    <property type="component" value="Unassembled WGS sequence"/>
</dbReference>
<evidence type="ECO:0000313" key="3">
    <source>
        <dbReference type="Proteomes" id="UP000075531"/>
    </source>
</evidence>
<sequence>MTCYLFEIALVQSTVNINEESNWLRIIVRKHRKTFHPIRHLLMIDFLGMSLEELFYVKQECKPFGIGPWPCLNAGAEHYNDSSLGAVGMRMMNTLK</sequence>
<comment type="caution">
    <text evidence="2">The sequence shown here is derived from an EMBL/GenBank/DDBJ whole genome shotgun (WGS) entry which is preliminary data.</text>
</comment>
<dbReference type="STRING" id="1121338.CLTEP_26480"/>
<keyword evidence="3" id="KW-1185">Reference proteome</keyword>
<name>A0A151AS68_9CLOT</name>